<dbReference type="InterPro" id="IPR045761">
    <property type="entry name" value="ODP_dom"/>
</dbReference>
<dbReference type="SUPFAM" id="SSF56281">
    <property type="entry name" value="Metallo-hydrolase/oxidoreductase"/>
    <property type="match status" value="1"/>
</dbReference>
<accession>A0A9W6L983</accession>
<feature type="domain" description="ODP" evidence="1">
    <location>
        <begin position="35"/>
        <end position="243"/>
    </location>
</feature>
<protein>
    <recommendedName>
        <fullName evidence="1">ODP domain-containing protein</fullName>
    </recommendedName>
</protein>
<keyword evidence="3" id="KW-1185">Reference proteome</keyword>
<sequence>MEGLRSGKLDYDRPIKVAENIYWMGAREPADKWMINPYLIVDQGEAILVDAGSGMDFTSLVMKIVQIGIAPSAIKALIYQNYDPRLWGSLQYLEAIINRKDLKIISDRSSLVFGQHHAVEAALLSLEDVEFQVKFSSGRSLELIKTPFAGSSGSFVTFDRKSGILFSGHLFSSYSCEGEPFLELMAECSDCKSIAICPYSHGCCPVHDIVKFHRDNISSERALKYALECIASVPFRTIAPQQGSVIRGAEDIAHLSALLASLKGVGIDGIVGRSLLLRTGGYHVGERWIERRARAGHGNLERSRIVHR</sequence>
<gene>
    <name evidence="2" type="ORF">DAMNIGENAA_24730</name>
</gene>
<dbReference type="EMBL" id="BSDR01000001">
    <property type="protein sequence ID" value="GLI35040.1"/>
    <property type="molecule type" value="Genomic_DNA"/>
</dbReference>
<dbReference type="AlphaFoldDB" id="A0A9W6L983"/>
<evidence type="ECO:0000313" key="2">
    <source>
        <dbReference type="EMBL" id="GLI35040.1"/>
    </source>
</evidence>
<proteinExistence type="predicted"/>
<name>A0A9W6L983_9BACT</name>
<dbReference type="Gene3D" id="3.60.15.10">
    <property type="entry name" value="Ribonuclease Z/Hydroxyacylglutathione hydrolase-like"/>
    <property type="match status" value="1"/>
</dbReference>
<evidence type="ECO:0000313" key="3">
    <source>
        <dbReference type="Proteomes" id="UP001144372"/>
    </source>
</evidence>
<dbReference type="Proteomes" id="UP001144372">
    <property type="component" value="Unassembled WGS sequence"/>
</dbReference>
<dbReference type="PANTHER" id="PTHR43041:SF1">
    <property type="entry name" value="METALLO-BETA-LACTAMASE DOMAIN-CONTAINING PROTEIN"/>
    <property type="match status" value="1"/>
</dbReference>
<organism evidence="2 3">
    <name type="scientific">Desulforhabdus amnigena</name>
    <dbReference type="NCBI Taxonomy" id="40218"/>
    <lineage>
        <taxon>Bacteria</taxon>
        <taxon>Pseudomonadati</taxon>
        <taxon>Thermodesulfobacteriota</taxon>
        <taxon>Syntrophobacteria</taxon>
        <taxon>Syntrophobacterales</taxon>
        <taxon>Syntrophobacteraceae</taxon>
        <taxon>Desulforhabdus</taxon>
    </lineage>
</organism>
<dbReference type="RefSeq" id="WP_281794565.1">
    <property type="nucleotide sequence ID" value="NZ_BSDR01000001.1"/>
</dbReference>
<comment type="caution">
    <text evidence="2">The sequence shown here is derived from an EMBL/GenBank/DDBJ whole genome shotgun (WGS) entry which is preliminary data.</text>
</comment>
<reference evidence="2" key="1">
    <citation type="submission" date="2022-12" db="EMBL/GenBank/DDBJ databases">
        <title>Reference genome sequencing for broad-spectrum identification of bacterial and archaeal isolates by mass spectrometry.</title>
        <authorList>
            <person name="Sekiguchi Y."/>
            <person name="Tourlousse D.M."/>
        </authorList>
    </citation>
    <scope>NUCLEOTIDE SEQUENCE</scope>
    <source>
        <strain evidence="2">ASRB1</strain>
    </source>
</reference>
<evidence type="ECO:0000259" key="1">
    <source>
        <dbReference type="Pfam" id="PF19583"/>
    </source>
</evidence>
<dbReference type="InterPro" id="IPR036866">
    <property type="entry name" value="RibonucZ/Hydroxyglut_hydro"/>
</dbReference>
<dbReference type="Pfam" id="PF19583">
    <property type="entry name" value="ODP"/>
    <property type="match status" value="1"/>
</dbReference>
<dbReference type="PANTHER" id="PTHR43041">
    <property type="entry name" value="HYDROLASE, METALLO-BETA-LACTAMASE SUPERFAMILY"/>
    <property type="match status" value="1"/>
</dbReference>